<dbReference type="SMART" id="SM00429">
    <property type="entry name" value="IPT"/>
    <property type="match status" value="1"/>
</dbReference>
<dbReference type="PROSITE" id="PS50254">
    <property type="entry name" value="REL_2"/>
    <property type="match status" value="1"/>
</dbReference>
<keyword evidence="14" id="KW-0040">ANK repeat</keyword>
<keyword evidence="16" id="KW-0010">Activator</keyword>
<dbReference type="EMBL" id="GAMC01016998">
    <property type="protein sequence ID" value="JAB89557.1"/>
    <property type="molecule type" value="mRNA"/>
</dbReference>
<reference evidence="26" key="2">
    <citation type="journal article" date="2014" name="BMC Genomics">
        <title>A genomic perspective to assessing quality of mass-reared SIT flies used in Mediterranean fruit fly (Ceratitis capitata) eradication in California.</title>
        <authorList>
            <person name="Calla B."/>
            <person name="Hall B."/>
            <person name="Hou S."/>
            <person name="Geib S.M."/>
        </authorList>
    </citation>
    <scope>NUCLEOTIDE SEQUENCE</scope>
</reference>
<evidence type="ECO:0000256" key="20">
    <source>
        <dbReference type="ARBA" id="ARBA00065799"/>
    </source>
</evidence>
<dbReference type="GO" id="GO:0005737">
    <property type="term" value="C:cytoplasm"/>
    <property type="evidence" value="ECO:0007669"/>
    <property type="project" value="UniProtKB-SubCell"/>
</dbReference>
<evidence type="ECO:0000256" key="16">
    <source>
        <dbReference type="ARBA" id="ARBA00023159"/>
    </source>
</evidence>
<comment type="function">
    <text evidence="19">Transcription factor involved, among others, in the transcriptional regulation of osmoprotective and inflammatory genes. Binds the DNA consensus sequence 5'-[ACT][AG]TGGAAA[CAT]A[TA][ATC][CA][ATG][GT][GAC][CG][CT]-3'. Mediates the transcriptional response to hypertonicity. Positively regulates the transcription of LCN2 and S100A4 genes; optimal transactivation of these genes requires the presence of DDX5/DDX17. Also involved in the DNA damage response by preventing formation of R-loops; R-loops are composed of a DNA:RNA hybrid and the associated non-template single-stranded DNA.</text>
</comment>
<evidence type="ECO:0000256" key="21">
    <source>
        <dbReference type="ARBA" id="ARBA00072227"/>
    </source>
</evidence>
<evidence type="ECO:0000256" key="15">
    <source>
        <dbReference type="ARBA" id="ARBA00023125"/>
    </source>
</evidence>
<dbReference type="FunFam" id="2.60.40.340:FF:000002">
    <property type="entry name" value="Nuclear factor of activated T-cells 5, tonicity-responsive"/>
    <property type="match status" value="1"/>
</dbReference>
<dbReference type="Pfam" id="PF16179">
    <property type="entry name" value="RHD_dimer"/>
    <property type="match status" value="1"/>
</dbReference>
<keyword evidence="13" id="KW-0805">Transcription regulation</keyword>
<evidence type="ECO:0000256" key="10">
    <source>
        <dbReference type="ARBA" id="ARBA00022786"/>
    </source>
</evidence>
<reference evidence="26" key="1">
    <citation type="submission" date="2013-07" db="EMBL/GenBank/DDBJ databases">
        <authorList>
            <person name="Geib S."/>
        </authorList>
    </citation>
    <scope>NUCLEOTIDE SEQUENCE</scope>
</reference>
<feature type="non-terminal residue" evidence="26">
    <location>
        <position position="904"/>
    </location>
</feature>
<dbReference type="SUPFAM" id="SSF158235">
    <property type="entry name" value="SOCS box-like"/>
    <property type="match status" value="1"/>
</dbReference>
<evidence type="ECO:0000259" key="24">
    <source>
        <dbReference type="PROSITE" id="PS50225"/>
    </source>
</evidence>
<keyword evidence="8" id="KW-0227">DNA damage</keyword>
<evidence type="ECO:0000256" key="19">
    <source>
        <dbReference type="ARBA" id="ARBA00055141"/>
    </source>
</evidence>
<evidence type="ECO:0000256" key="8">
    <source>
        <dbReference type="ARBA" id="ARBA00022763"/>
    </source>
</evidence>
<dbReference type="Pfam" id="PF00554">
    <property type="entry name" value="RHD_DNA_bind"/>
    <property type="match status" value="1"/>
</dbReference>
<evidence type="ECO:0000256" key="3">
    <source>
        <dbReference type="ARBA" id="ARBA00004496"/>
    </source>
</evidence>
<evidence type="ECO:0000259" key="25">
    <source>
        <dbReference type="PROSITE" id="PS50254"/>
    </source>
</evidence>
<evidence type="ECO:0000256" key="17">
    <source>
        <dbReference type="ARBA" id="ARBA00023163"/>
    </source>
</evidence>
<dbReference type="FunFam" id="2.60.40.10:FF:000174">
    <property type="entry name" value="Nuclear factor of activated T-cells 5, tonicity-responsive"/>
    <property type="match status" value="1"/>
</dbReference>
<accession>W8BIZ6</accession>
<dbReference type="SMART" id="SM00969">
    <property type="entry name" value="SOCS_box"/>
    <property type="match status" value="1"/>
</dbReference>
<evidence type="ECO:0000256" key="5">
    <source>
        <dbReference type="ARBA" id="ARBA00022490"/>
    </source>
</evidence>
<dbReference type="GO" id="GO:0003700">
    <property type="term" value="F:DNA-binding transcription factor activity"/>
    <property type="evidence" value="ECO:0007669"/>
    <property type="project" value="InterPro"/>
</dbReference>
<feature type="compositionally biased region" description="Low complexity" evidence="23">
    <location>
        <begin position="502"/>
        <end position="519"/>
    </location>
</feature>
<dbReference type="GO" id="GO:0006974">
    <property type="term" value="P:DNA damage response"/>
    <property type="evidence" value="ECO:0007669"/>
    <property type="project" value="UniProtKB-KW"/>
</dbReference>
<evidence type="ECO:0000313" key="26">
    <source>
        <dbReference type="EMBL" id="JAB89559.1"/>
    </source>
</evidence>
<comment type="subcellular location">
    <subcellularLocation>
        <location evidence="2">Chromosome</location>
    </subcellularLocation>
    <subcellularLocation>
        <location evidence="3">Cytoplasm</location>
    </subcellularLocation>
    <subcellularLocation>
        <location evidence="1">Nucleus</location>
    </subcellularLocation>
</comment>
<evidence type="ECO:0000256" key="14">
    <source>
        <dbReference type="ARBA" id="ARBA00023043"/>
    </source>
</evidence>
<dbReference type="InterPro" id="IPR015646">
    <property type="entry name" value="NFAT5_RHD_DNA-bd"/>
</dbReference>
<organism evidence="26">
    <name type="scientific">Ceratitis capitata</name>
    <name type="common">Mediterranean fruit fly</name>
    <name type="synonym">Tephritis capitata</name>
    <dbReference type="NCBI Taxonomy" id="7213"/>
    <lineage>
        <taxon>Eukaryota</taxon>
        <taxon>Metazoa</taxon>
        <taxon>Ecdysozoa</taxon>
        <taxon>Arthropoda</taxon>
        <taxon>Hexapoda</taxon>
        <taxon>Insecta</taxon>
        <taxon>Pterygota</taxon>
        <taxon>Neoptera</taxon>
        <taxon>Endopterygota</taxon>
        <taxon>Diptera</taxon>
        <taxon>Brachycera</taxon>
        <taxon>Muscomorpha</taxon>
        <taxon>Tephritoidea</taxon>
        <taxon>Tephritidae</taxon>
        <taxon>Ceratitis</taxon>
        <taxon>Ceratitis</taxon>
    </lineage>
</organism>
<keyword evidence="7" id="KW-0597">Phosphoprotein</keyword>
<keyword evidence="18" id="KW-0539">Nucleus</keyword>
<dbReference type="Gene3D" id="2.60.40.340">
    <property type="entry name" value="Rel homology domain (RHD), DNA-binding domain"/>
    <property type="match status" value="1"/>
</dbReference>
<dbReference type="InterPro" id="IPR032397">
    <property type="entry name" value="RHD_dimer"/>
</dbReference>
<evidence type="ECO:0000256" key="23">
    <source>
        <dbReference type="SAM" id="MobiDB-lite"/>
    </source>
</evidence>
<keyword evidence="11" id="KW-0832">Ubl conjugation</keyword>
<evidence type="ECO:0000256" key="22">
    <source>
        <dbReference type="ARBA" id="ARBA00080722"/>
    </source>
</evidence>
<feature type="region of interest" description="Disordered" evidence="23">
    <location>
        <begin position="469"/>
        <end position="542"/>
    </location>
</feature>
<dbReference type="GO" id="GO:0010467">
    <property type="term" value="P:gene expression"/>
    <property type="evidence" value="ECO:0007669"/>
    <property type="project" value="UniProtKB-ARBA"/>
</dbReference>
<dbReference type="PROSITE" id="PS50225">
    <property type="entry name" value="SOCS"/>
    <property type="match status" value="1"/>
</dbReference>
<evidence type="ECO:0000256" key="7">
    <source>
        <dbReference type="ARBA" id="ARBA00022553"/>
    </source>
</evidence>
<dbReference type="CDD" id="cd03587">
    <property type="entry name" value="SOCS"/>
    <property type="match status" value="1"/>
</dbReference>
<evidence type="ECO:0000256" key="13">
    <source>
        <dbReference type="ARBA" id="ARBA00023015"/>
    </source>
</evidence>
<feature type="domain" description="SOCS box" evidence="24">
    <location>
        <begin position="296"/>
        <end position="333"/>
    </location>
</feature>
<feature type="compositionally biased region" description="Basic residues" evidence="23">
    <location>
        <begin position="520"/>
        <end position="537"/>
    </location>
</feature>
<dbReference type="InterPro" id="IPR037059">
    <property type="entry name" value="RHD_DNA_bind_dom_sf"/>
</dbReference>
<dbReference type="OrthoDB" id="8069762at2759"/>
<dbReference type="GO" id="GO:1902531">
    <property type="term" value="P:regulation of intracellular signal transduction"/>
    <property type="evidence" value="ECO:0007669"/>
    <property type="project" value="UniProtKB-ARBA"/>
</dbReference>
<dbReference type="GO" id="GO:0005634">
    <property type="term" value="C:nucleus"/>
    <property type="evidence" value="ECO:0007669"/>
    <property type="project" value="UniProtKB-SubCell"/>
</dbReference>
<dbReference type="Pfam" id="PF07525">
    <property type="entry name" value="SOCS_box"/>
    <property type="match status" value="1"/>
</dbReference>
<keyword evidence="4" id="KW-0158">Chromosome</keyword>
<dbReference type="GO" id="GO:0048468">
    <property type="term" value="P:cell development"/>
    <property type="evidence" value="ECO:0007669"/>
    <property type="project" value="UniProtKB-ARBA"/>
</dbReference>
<dbReference type="GO" id="GO:0000978">
    <property type="term" value="F:RNA polymerase II cis-regulatory region sequence-specific DNA binding"/>
    <property type="evidence" value="ECO:0007669"/>
    <property type="project" value="InterPro"/>
</dbReference>
<keyword evidence="15" id="KW-0238">DNA-binding</keyword>
<dbReference type="InterPro" id="IPR002909">
    <property type="entry name" value="IPT_dom"/>
</dbReference>
<dbReference type="InterPro" id="IPR011539">
    <property type="entry name" value="RHD_DNA_bind_dom"/>
</dbReference>
<dbReference type="InterPro" id="IPR001496">
    <property type="entry name" value="SOCS_box"/>
</dbReference>
<dbReference type="SUPFAM" id="SSF81296">
    <property type="entry name" value="E set domains"/>
    <property type="match status" value="1"/>
</dbReference>
<dbReference type="InterPro" id="IPR014756">
    <property type="entry name" value="Ig_E-set"/>
</dbReference>
<comment type="subunit">
    <text evidence="20">Homodimer when bound to DNA, completely encircles its DNA target. Interacts with CIDEC; this interaction is direct and retains NFAT5 in the cytoplasm. Does not bind with Fos and Jun transcription factors. Interacts with DDX5 and DDX17; this interaction leads to DDX5/DDX17 recruitment to LNC2 and S100A4 promoters and NFAT5-mediated DDX5/DDX17-enhanced transactivation.</text>
</comment>
<feature type="compositionally biased region" description="Low complexity" evidence="23">
    <location>
        <begin position="473"/>
        <end position="492"/>
    </location>
</feature>
<dbReference type="InterPro" id="IPR013783">
    <property type="entry name" value="Ig-like_fold"/>
</dbReference>
<dbReference type="GO" id="GO:0005694">
    <property type="term" value="C:chromosome"/>
    <property type="evidence" value="ECO:0007669"/>
    <property type="project" value="UniProtKB-SubCell"/>
</dbReference>
<name>W8BIZ6_CERCA</name>
<dbReference type="CDD" id="cd07882">
    <property type="entry name" value="RHD-n_TonEBP"/>
    <property type="match status" value="1"/>
</dbReference>
<dbReference type="PANTHER" id="PTHR20966">
    <property type="entry name" value="ANKYRIN REPEAT AND SOCS BOX PROTEIN 17"/>
    <property type="match status" value="1"/>
</dbReference>
<dbReference type="InterPro" id="IPR008967">
    <property type="entry name" value="p53-like_TF_DNA-bd_sf"/>
</dbReference>
<dbReference type="Gene3D" id="2.60.40.10">
    <property type="entry name" value="Immunoglobulins"/>
    <property type="match status" value="1"/>
</dbReference>
<evidence type="ECO:0000256" key="9">
    <source>
        <dbReference type="ARBA" id="ARBA00022765"/>
    </source>
</evidence>
<evidence type="ECO:0000256" key="4">
    <source>
        <dbReference type="ARBA" id="ARBA00022454"/>
    </source>
</evidence>
<dbReference type="EMBL" id="GAMC01016996">
    <property type="protein sequence ID" value="JAB89559.1"/>
    <property type="molecule type" value="mRNA"/>
</dbReference>
<dbReference type="GO" id="GO:0048731">
    <property type="term" value="P:system development"/>
    <property type="evidence" value="ECO:0007669"/>
    <property type="project" value="UniProtKB-ARBA"/>
</dbReference>
<keyword evidence="5" id="KW-0963">Cytoplasm</keyword>
<dbReference type="PANTHER" id="PTHR20966:SF2">
    <property type="entry name" value="ANKYRIN REPEAT AND SOCS BOX PROTEIN 17"/>
    <property type="match status" value="1"/>
</dbReference>
<evidence type="ECO:0000256" key="6">
    <source>
        <dbReference type="ARBA" id="ARBA00022499"/>
    </source>
</evidence>
<sequence length="904" mass="100937">MEYIFDCFFEDTFDKITRNGLQDRSSRRDVLDHLNAVIGGCSDGQNVHTEEVAKLAVLAAVRYHREKKKSNCEVCLMGKFHNILYIALRTCWDWGVRDSAAVVLLLEEIYSCEKTFERIFLGALFGPHAPHFIAGWRSDFRDQDENTRAVVYFLHHATSLCMQLPVWIARFEQERMIKFIDIPIESCGRSSPLRVALQASAPDLLLILLRYGAHPNPPDGGASVVHALLEKLTENGRNYVLQNVSCLQILLRNIPMIEMPYKPIIYSARRELFFEKYGRLLIDRIITKEQVYGVVSLRHLCRCRIRDLLRHNCQLPNGIDTLRLPRRLHRYIDLMEELEGPQKEDDIENNAALEKLQASGGGVSGAKRRVRFAEPKDEEQSSLDVEVGVEVMESLVVETQDQLCVAHALVSNELPPVVEEEEEEEAEVVSETTELAQEQFEAKKENDMIVVFEKPLNVEILNPMQLQLTAKNSRSSSSSSSSNGSGSPGSSGDIMQSNNNTAANLSIGNNSNSSSGSNHHASHHHHHHHHGHGHHHGSAAMQHSTHLIRAIPASRFIPTGPRAMTRVAHKRQPAVPQNTVVTSSNGRVQLEIVSQPEQQHRARYQTEGSRGAVKDRSGNGFPIVRLAGYNKPAVLQVFIGTDIGRVAPHMFYQACKVAGKNSTQCNEKKVDGTMVIEIDFKPESDMTVTCDCVGILKERNVDVEHRFPDHLAQKNKKKSTRCRMVFRTQLAHDDGTMEMLQVCSNPIICTQPPGVPEICKKSLNSCPVDGGLELFIIGKNFLKDTHVLFQETYESCPPNDVATELAVRQHLGGALWEQTVLPDKEYLQQTHLVCVVPPYIHQNILKPVTVQLVIISSGKKSEPHTFVYTPKGSYTTLAAATTLSTAALHGSLSAAQDAATFMDT</sequence>
<keyword evidence="6" id="KW-1017">Isopeptide bond</keyword>
<keyword evidence="17" id="KW-0804">Transcription</keyword>
<keyword evidence="10" id="KW-0833">Ubl conjugation pathway</keyword>
<dbReference type="GO" id="GO:0035556">
    <property type="term" value="P:intracellular signal transduction"/>
    <property type="evidence" value="ECO:0007669"/>
    <property type="project" value="InterPro"/>
</dbReference>
<evidence type="ECO:0000256" key="12">
    <source>
        <dbReference type="ARBA" id="ARBA00022990"/>
    </source>
</evidence>
<keyword evidence="9" id="KW-0013">ADP-ribosylation</keyword>
<dbReference type="AlphaFoldDB" id="W8BIZ6"/>
<evidence type="ECO:0000256" key="1">
    <source>
        <dbReference type="ARBA" id="ARBA00004123"/>
    </source>
</evidence>
<dbReference type="GO" id="GO:0045944">
    <property type="term" value="P:positive regulation of transcription by RNA polymerase II"/>
    <property type="evidence" value="ECO:0007669"/>
    <property type="project" value="UniProtKB-ARBA"/>
</dbReference>
<feature type="domain" description="RHD" evidence="25">
    <location>
        <begin position="573"/>
        <end position="754"/>
    </location>
</feature>
<evidence type="ECO:0000256" key="18">
    <source>
        <dbReference type="ARBA" id="ARBA00023242"/>
    </source>
</evidence>
<proteinExistence type="evidence at transcript level"/>
<keyword evidence="12" id="KW-0007">Acetylation</keyword>
<dbReference type="SUPFAM" id="SSF49417">
    <property type="entry name" value="p53-like transcription factors"/>
    <property type="match status" value="1"/>
</dbReference>
<evidence type="ECO:0000256" key="11">
    <source>
        <dbReference type="ARBA" id="ARBA00022843"/>
    </source>
</evidence>
<dbReference type="InterPro" id="IPR039147">
    <property type="entry name" value="ASB17"/>
</dbReference>
<evidence type="ECO:0000256" key="2">
    <source>
        <dbReference type="ARBA" id="ARBA00004286"/>
    </source>
</evidence>
<protein>
    <recommendedName>
        <fullName evidence="21">Nuclear factor of activated T-cells 5</fullName>
    </recommendedName>
    <alternativeName>
        <fullName evidence="22">T-cell transcription factor NFAT5</fullName>
    </alternativeName>
</protein>
<gene>
    <name evidence="26" type="primary">NFAT5</name>
</gene>
<dbReference type="InterPro" id="IPR036036">
    <property type="entry name" value="SOCS_box-like_dom_sf"/>
</dbReference>